<feature type="non-terminal residue" evidence="3">
    <location>
        <position position="1"/>
    </location>
</feature>
<gene>
    <name evidence="3" type="ORF">HICCMSTLAB_LOCUS4835</name>
</gene>
<reference evidence="3" key="1">
    <citation type="submission" date="2021-04" db="EMBL/GenBank/DDBJ databases">
        <authorList>
            <person name="Chebbi M.A.C M."/>
        </authorList>
    </citation>
    <scope>NUCLEOTIDE SEQUENCE</scope>
</reference>
<evidence type="ECO:0000256" key="1">
    <source>
        <dbReference type="SAM" id="MobiDB-lite"/>
    </source>
</evidence>
<feature type="compositionally biased region" description="Basic and acidic residues" evidence="1">
    <location>
        <begin position="304"/>
        <end position="313"/>
    </location>
</feature>
<dbReference type="OrthoDB" id="6819313at2759"/>
<evidence type="ECO:0000313" key="3">
    <source>
        <dbReference type="EMBL" id="CAG5088421.1"/>
    </source>
</evidence>
<protein>
    <submittedName>
        <fullName evidence="3">Uncharacterized protein</fullName>
    </submittedName>
</protein>
<name>A0A8J2H9B5_COTCN</name>
<feature type="transmembrane region" description="Helical" evidence="2">
    <location>
        <begin position="80"/>
        <end position="107"/>
    </location>
</feature>
<evidence type="ECO:0000313" key="4">
    <source>
        <dbReference type="Proteomes" id="UP000786811"/>
    </source>
</evidence>
<feature type="compositionally biased region" description="Polar residues" evidence="1">
    <location>
        <begin position="288"/>
        <end position="299"/>
    </location>
</feature>
<keyword evidence="4" id="KW-1185">Reference proteome</keyword>
<feature type="transmembrane region" description="Helical" evidence="2">
    <location>
        <begin position="45"/>
        <end position="68"/>
    </location>
</feature>
<dbReference type="AlphaFoldDB" id="A0A8J2H9B5"/>
<feature type="region of interest" description="Disordered" evidence="1">
    <location>
        <begin position="288"/>
        <end position="313"/>
    </location>
</feature>
<feature type="transmembrane region" description="Helical" evidence="2">
    <location>
        <begin position="119"/>
        <end position="141"/>
    </location>
</feature>
<keyword evidence="2" id="KW-0472">Membrane</keyword>
<keyword evidence="2" id="KW-0812">Transmembrane</keyword>
<proteinExistence type="predicted"/>
<comment type="caution">
    <text evidence="3">The sequence shown here is derived from an EMBL/GenBank/DDBJ whole genome shotgun (WGS) entry which is preliminary data.</text>
</comment>
<accession>A0A8J2H9B5</accession>
<dbReference type="Proteomes" id="UP000786811">
    <property type="component" value="Unassembled WGS sequence"/>
</dbReference>
<dbReference type="EMBL" id="CAJNRD030001119">
    <property type="protein sequence ID" value="CAG5088421.1"/>
    <property type="molecule type" value="Genomic_DNA"/>
</dbReference>
<sequence>MTLLDAITNLWAWSPFDWGNQVETIRKTSMSQKKSGNFEQNIKTVLSWVVVSRVAIAHIYIFTHVLNLCSILMWSQRRMLLPWMVISAFKNFILEVIVFIVVVLLYIEGNISDYLLGGIVIEKLISVGLAAQNWFTINAFYMRLKELDQKKLSRMSQRKASTFNLMIGMSMRHSLTLDEPDQYTKKRQRFISVPNFESLPVNSPTEFGEETNSIRISRSLNTISMLSIRYFDHKDNIFNADGFRLPISERVIMILGVPFDYVEKVRLSSSIGQTSTYPPITKIQEENSSLSCTCPSDGQNSDESDSKESEKVESFENYSSWTEQWTMTNFFENQKSEIDKASLTEKSIKYSEGSELGSGFYEESLCNLETKASEATYLIRNSIRVQENAQNVSMKPIISEVVEATEEDKTIFETWIRDLVYVEILKKEVGLFEDSERKSVLKDTGTNSRSSTVQKQTQTEVPKWKNVNQVNFVTVQNLTLPRGPVSGWDEYGEGLKLKKSFEKVKKENRELEALKLYNEKTLWRYKRLMDLERLKPVPLDMLLKDEKKNVKVPNLNIKLSHRKDLQKGRELDKVKAVENIPASFASEKLLPEKKFVDFKTRIAQIDWAFPRLDKFSAQTFKYKQSVFDVVDDRDTATLLQSAFSFDHHEFRGFLLGPREFYSARNDYIPNVFEEIVKAARSSVIRHDCPNYSTLEIDYGDDYLKDLEAFGEKEVLRTEISKTEIIRSSNVDVESQLKHLEVILIEDWVKKFSEVVSSNGSRSLKELARLPGFRVLKKLIDEIDTLVSNSVISAESLEFVNSSPEVGFLDTEDSGIKENFGNENNLEFIKGSQPVNEAHLSIFDDECNWSDESATFLNFDQTSEVSLGNESNMSEFSA</sequence>
<evidence type="ECO:0000256" key="2">
    <source>
        <dbReference type="SAM" id="Phobius"/>
    </source>
</evidence>
<organism evidence="3 4">
    <name type="scientific">Cotesia congregata</name>
    <name type="common">Parasitoid wasp</name>
    <name type="synonym">Apanteles congregatus</name>
    <dbReference type="NCBI Taxonomy" id="51543"/>
    <lineage>
        <taxon>Eukaryota</taxon>
        <taxon>Metazoa</taxon>
        <taxon>Ecdysozoa</taxon>
        <taxon>Arthropoda</taxon>
        <taxon>Hexapoda</taxon>
        <taxon>Insecta</taxon>
        <taxon>Pterygota</taxon>
        <taxon>Neoptera</taxon>
        <taxon>Endopterygota</taxon>
        <taxon>Hymenoptera</taxon>
        <taxon>Apocrita</taxon>
        <taxon>Ichneumonoidea</taxon>
        <taxon>Braconidae</taxon>
        <taxon>Microgastrinae</taxon>
        <taxon>Cotesia</taxon>
    </lineage>
</organism>
<keyword evidence="2" id="KW-1133">Transmembrane helix</keyword>